<dbReference type="EMBL" id="JAPWIE010000001">
    <property type="protein sequence ID" value="MCZ4548572.1"/>
    <property type="molecule type" value="Genomic_DNA"/>
</dbReference>
<dbReference type="Proteomes" id="UP001067235">
    <property type="component" value="Unassembled WGS sequence"/>
</dbReference>
<dbReference type="RefSeq" id="WP_301569053.1">
    <property type="nucleotide sequence ID" value="NZ_JAPWIE010000001.1"/>
</dbReference>
<proteinExistence type="predicted"/>
<keyword evidence="2" id="KW-1185">Reference proteome</keyword>
<sequence length="54" mass="5721">MLCCTILLLLMVGLRKLFVIASCTGREVSPATAMPPAARRVVTTDEPVSAGFGR</sequence>
<comment type="caution">
    <text evidence="1">The sequence shown here is derived from an EMBL/GenBank/DDBJ whole genome shotgun (WGS) entry which is preliminary data.</text>
</comment>
<organism evidence="1 2">
    <name type="scientific">Gordonia rubripertincta</name>
    <name type="common">Rhodococcus corallinus</name>
    <dbReference type="NCBI Taxonomy" id="36822"/>
    <lineage>
        <taxon>Bacteria</taxon>
        <taxon>Bacillati</taxon>
        <taxon>Actinomycetota</taxon>
        <taxon>Actinomycetes</taxon>
        <taxon>Mycobacteriales</taxon>
        <taxon>Gordoniaceae</taxon>
        <taxon>Gordonia</taxon>
    </lineage>
</organism>
<evidence type="ECO:0000313" key="1">
    <source>
        <dbReference type="EMBL" id="MCZ4548572.1"/>
    </source>
</evidence>
<evidence type="ECO:0000313" key="2">
    <source>
        <dbReference type="Proteomes" id="UP001067235"/>
    </source>
</evidence>
<gene>
    <name evidence="1" type="ORF">O4213_01160</name>
</gene>
<protein>
    <submittedName>
        <fullName evidence="1">Uncharacterized protein</fullName>
    </submittedName>
</protein>
<reference evidence="1" key="1">
    <citation type="submission" date="2022-12" db="EMBL/GenBank/DDBJ databases">
        <authorList>
            <person name="Krivoruchko A.V."/>
            <person name="Elkin A."/>
        </authorList>
    </citation>
    <scope>NUCLEOTIDE SEQUENCE</scope>
    <source>
        <strain evidence="1">IEGM 1388</strain>
    </source>
</reference>
<name>A0ABT4MS68_GORRU</name>
<accession>A0ABT4MS68</accession>